<keyword evidence="2 4" id="KW-0863">Zinc-finger</keyword>
<comment type="caution">
    <text evidence="7">The sequence shown here is derived from an EMBL/GenBank/DDBJ whole genome shotgun (WGS) entry which is preliminary data.</text>
</comment>
<keyword evidence="8" id="KW-1185">Reference proteome</keyword>
<dbReference type="SUPFAM" id="SSF57850">
    <property type="entry name" value="RING/U-box"/>
    <property type="match status" value="1"/>
</dbReference>
<dbReference type="Gene3D" id="3.30.40.10">
    <property type="entry name" value="Zinc/RING finger domain, C3HC4 (zinc finger)"/>
    <property type="match status" value="1"/>
</dbReference>
<reference evidence="7 8" key="1">
    <citation type="submission" date="2024-03" db="EMBL/GenBank/DDBJ databases">
        <title>The Acrasis kona genome and developmental transcriptomes reveal deep origins of eukaryotic multicellular pathways.</title>
        <authorList>
            <person name="Sheikh S."/>
            <person name="Fu C.-J."/>
            <person name="Brown M.W."/>
            <person name="Baldauf S.L."/>
        </authorList>
    </citation>
    <scope>NUCLEOTIDE SEQUENCE [LARGE SCALE GENOMIC DNA]</scope>
    <source>
        <strain evidence="7 8">ATCC MYA-3509</strain>
    </source>
</reference>
<proteinExistence type="predicted"/>
<dbReference type="PROSITE" id="PS00518">
    <property type="entry name" value="ZF_RING_1"/>
    <property type="match status" value="1"/>
</dbReference>
<evidence type="ECO:0000256" key="2">
    <source>
        <dbReference type="ARBA" id="ARBA00022771"/>
    </source>
</evidence>
<evidence type="ECO:0000259" key="6">
    <source>
        <dbReference type="PROSITE" id="PS50132"/>
    </source>
</evidence>
<dbReference type="SUPFAM" id="SSF48097">
    <property type="entry name" value="Regulator of G-protein signaling, RGS"/>
    <property type="match status" value="1"/>
</dbReference>
<evidence type="ECO:0000313" key="7">
    <source>
        <dbReference type="EMBL" id="KAL0486092.1"/>
    </source>
</evidence>
<dbReference type="InterPro" id="IPR017907">
    <property type="entry name" value="Znf_RING_CS"/>
</dbReference>
<protein>
    <recommendedName>
        <fullName evidence="9">RING-type domain-containing protein</fullName>
    </recommendedName>
</protein>
<feature type="domain" description="RGS" evidence="6">
    <location>
        <begin position="223"/>
        <end position="372"/>
    </location>
</feature>
<dbReference type="AlphaFoldDB" id="A0AAW2Z8E4"/>
<dbReference type="InterPro" id="IPR016137">
    <property type="entry name" value="RGS"/>
</dbReference>
<sequence length="381" mass="44051">MSEDADGGVCTACCLKEPEPPLLCGHLVCKKCIVDHIDDDTTEYPCPLCSSNKKSLDLPPLDWLEIEGGNHKFIVLVFCRGDWGYFCETIIPELDDVVCSIRNIGGELLCVGKETREIASIAQNVYKPKLFIYGDPKDVVYKELKLEKKAGVTDYLLKLSPRHKQVPNDPHIVIVNRKQRELLFNWLPEQGKFHPQSLTQICLYTPKIRRSNAEYISTNSRTLFQNTLNHNTARNNFYHFTIRGPYKDCVLFMKDVETYESLVGYNSSNHRRSREDVVEEKKLQICSRFLVEGSDHDLFKFLPASMRILYKKILVLDDFKAHCIRVDETRDEYKELTKNGNLFEEPKSFIKELLYNNGFLQFTISDMFVRLLPEIINSTCL</sequence>
<evidence type="ECO:0000259" key="5">
    <source>
        <dbReference type="PROSITE" id="PS50089"/>
    </source>
</evidence>
<evidence type="ECO:0000313" key="8">
    <source>
        <dbReference type="Proteomes" id="UP001431209"/>
    </source>
</evidence>
<dbReference type="Proteomes" id="UP001431209">
    <property type="component" value="Unassembled WGS sequence"/>
</dbReference>
<organism evidence="7 8">
    <name type="scientific">Acrasis kona</name>
    <dbReference type="NCBI Taxonomy" id="1008807"/>
    <lineage>
        <taxon>Eukaryota</taxon>
        <taxon>Discoba</taxon>
        <taxon>Heterolobosea</taxon>
        <taxon>Tetramitia</taxon>
        <taxon>Eutetramitia</taxon>
        <taxon>Acrasidae</taxon>
        <taxon>Acrasis</taxon>
    </lineage>
</organism>
<dbReference type="InterPro" id="IPR036305">
    <property type="entry name" value="RGS_sf"/>
</dbReference>
<dbReference type="InterPro" id="IPR044926">
    <property type="entry name" value="RGS_subdomain_2"/>
</dbReference>
<accession>A0AAW2Z8E4</accession>
<evidence type="ECO:0000256" key="3">
    <source>
        <dbReference type="ARBA" id="ARBA00022833"/>
    </source>
</evidence>
<evidence type="ECO:0008006" key="9">
    <source>
        <dbReference type="Google" id="ProtNLM"/>
    </source>
</evidence>
<dbReference type="PROSITE" id="PS50132">
    <property type="entry name" value="RGS"/>
    <property type="match status" value="1"/>
</dbReference>
<dbReference type="GO" id="GO:0008270">
    <property type="term" value="F:zinc ion binding"/>
    <property type="evidence" value="ECO:0007669"/>
    <property type="project" value="UniProtKB-KW"/>
</dbReference>
<dbReference type="InterPro" id="IPR001841">
    <property type="entry name" value="Znf_RING"/>
</dbReference>
<dbReference type="PROSITE" id="PS50089">
    <property type="entry name" value="ZF_RING_2"/>
    <property type="match status" value="1"/>
</dbReference>
<keyword evidence="1" id="KW-0479">Metal-binding</keyword>
<dbReference type="InterPro" id="IPR013083">
    <property type="entry name" value="Znf_RING/FYVE/PHD"/>
</dbReference>
<name>A0AAW2Z8E4_9EUKA</name>
<gene>
    <name evidence="7" type="ORF">AKO1_001786</name>
</gene>
<evidence type="ECO:0000256" key="1">
    <source>
        <dbReference type="ARBA" id="ARBA00022723"/>
    </source>
</evidence>
<keyword evidence="3" id="KW-0862">Zinc</keyword>
<evidence type="ECO:0000256" key="4">
    <source>
        <dbReference type="PROSITE-ProRule" id="PRU00175"/>
    </source>
</evidence>
<dbReference type="Gene3D" id="1.10.167.10">
    <property type="entry name" value="Regulator of G-protein Signalling 4, domain 2"/>
    <property type="match status" value="1"/>
</dbReference>
<feature type="domain" description="RING-type" evidence="5">
    <location>
        <begin position="10"/>
        <end position="50"/>
    </location>
</feature>
<dbReference type="EMBL" id="JAOPGA020001201">
    <property type="protein sequence ID" value="KAL0486092.1"/>
    <property type="molecule type" value="Genomic_DNA"/>
</dbReference>